<reference evidence="2 3" key="1">
    <citation type="journal article" date="2019" name="Genome Biol. Evol.">
        <title>Insights into the evolution of the New World diploid cottons (Gossypium, subgenus Houzingenia) based on genome sequencing.</title>
        <authorList>
            <person name="Grover C.E."/>
            <person name="Arick M.A. 2nd"/>
            <person name="Thrash A."/>
            <person name="Conover J.L."/>
            <person name="Sanders W.S."/>
            <person name="Peterson D.G."/>
            <person name="Frelichowski J.E."/>
            <person name="Scheffler J.A."/>
            <person name="Scheffler B.E."/>
            <person name="Wendel J.F."/>
        </authorList>
    </citation>
    <scope>NUCLEOTIDE SEQUENCE [LARGE SCALE GENOMIC DNA]</scope>
    <source>
        <strain evidence="2">8</strain>
        <tissue evidence="2">Leaf</tissue>
    </source>
</reference>
<sequence length="91" mass="9942">MNIVKGVADLIRRSSSGHTGESPGSQGERLSPPTPRIRFSVVCKRIRTSHKGGEPKNSPKSMDLPLLDRVLSWMNVGKKDNEGSLEGTFKP</sequence>
<feature type="region of interest" description="Disordered" evidence="1">
    <location>
        <begin position="1"/>
        <end position="36"/>
    </location>
</feature>
<comment type="caution">
    <text evidence="2">The sequence shown here is derived from an EMBL/GenBank/DDBJ whole genome shotgun (WGS) entry which is preliminary data.</text>
</comment>
<dbReference type="Proteomes" id="UP000593568">
    <property type="component" value="Unassembled WGS sequence"/>
</dbReference>
<proteinExistence type="predicted"/>
<evidence type="ECO:0000256" key="1">
    <source>
        <dbReference type="SAM" id="MobiDB-lite"/>
    </source>
</evidence>
<feature type="compositionally biased region" description="Polar residues" evidence="1">
    <location>
        <begin position="13"/>
        <end position="25"/>
    </location>
</feature>
<accession>A0A7J9EVW1</accession>
<gene>
    <name evidence="2" type="ORF">Gotri_005242</name>
</gene>
<dbReference type="AlphaFoldDB" id="A0A7J9EVW1"/>
<organism evidence="2 3">
    <name type="scientific">Gossypium trilobum</name>
    <dbReference type="NCBI Taxonomy" id="34281"/>
    <lineage>
        <taxon>Eukaryota</taxon>
        <taxon>Viridiplantae</taxon>
        <taxon>Streptophyta</taxon>
        <taxon>Embryophyta</taxon>
        <taxon>Tracheophyta</taxon>
        <taxon>Spermatophyta</taxon>
        <taxon>Magnoliopsida</taxon>
        <taxon>eudicotyledons</taxon>
        <taxon>Gunneridae</taxon>
        <taxon>Pentapetalae</taxon>
        <taxon>rosids</taxon>
        <taxon>malvids</taxon>
        <taxon>Malvales</taxon>
        <taxon>Malvaceae</taxon>
        <taxon>Malvoideae</taxon>
        <taxon>Gossypium</taxon>
    </lineage>
</organism>
<protein>
    <submittedName>
        <fullName evidence="2">Uncharacterized protein</fullName>
    </submittedName>
</protein>
<evidence type="ECO:0000313" key="3">
    <source>
        <dbReference type="Proteomes" id="UP000593568"/>
    </source>
</evidence>
<name>A0A7J9EVW1_9ROSI</name>
<evidence type="ECO:0000313" key="2">
    <source>
        <dbReference type="EMBL" id="MBA0777189.1"/>
    </source>
</evidence>
<dbReference type="EMBL" id="JABEZW010000010">
    <property type="protein sequence ID" value="MBA0777189.1"/>
    <property type="molecule type" value="Genomic_DNA"/>
</dbReference>
<keyword evidence="3" id="KW-1185">Reference proteome</keyword>